<feature type="compositionally biased region" description="Polar residues" evidence="1">
    <location>
        <begin position="42"/>
        <end position="51"/>
    </location>
</feature>
<proteinExistence type="predicted"/>
<keyword evidence="3" id="KW-1185">Reference proteome</keyword>
<feature type="compositionally biased region" description="Basic and acidic residues" evidence="1">
    <location>
        <begin position="80"/>
        <end position="89"/>
    </location>
</feature>
<evidence type="ECO:0000313" key="3">
    <source>
        <dbReference type="Proteomes" id="UP001209878"/>
    </source>
</evidence>
<comment type="caution">
    <text evidence="2">The sequence shown here is derived from an EMBL/GenBank/DDBJ whole genome shotgun (WGS) entry which is preliminary data.</text>
</comment>
<evidence type="ECO:0000256" key="1">
    <source>
        <dbReference type="SAM" id="MobiDB-lite"/>
    </source>
</evidence>
<dbReference type="Proteomes" id="UP001209878">
    <property type="component" value="Unassembled WGS sequence"/>
</dbReference>
<protein>
    <submittedName>
        <fullName evidence="2">Uncharacterized protein</fullName>
    </submittedName>
</protein>
<name>A0AAD9PBN7_RIDPI</name>
<feature type="region of interest" description="Disordered" evidence="1">
    <location>
        <begin position="1"/>
        <end position="60"/>
    </location>
</feature>
<evidence type="ECO:0000313" key="2">
    <source>
        <dbReference type="EMBL" id="KAK2191834.1"/>
    </source>
</evidence>
<dbReference type="EMBL" id="JAODUO010000044">
    <property type="protein sequence ID" value="KAK2191834.1"/>
    <property type="molecule type" value="Genomic_DNA"/>
</dbReference>
<accession>A0AAD9PBN7</accession>
<sequence length="360" mass="40446">MGASTESLSLDNLRLSDGDDDDVARDRVDSDSSDNGDCRAPSRTSHQSTPPASAWCSHRTVRQQPEVRLLLRDLERARTRGEIHVHDPPTRVPSKVRPFSAVKLSSTGSSLRGGHKPDQKRPATSLGHSTGSFSVEPSARYSTSSVGNSCCDSEQSSFFGTTDGTKHVTFPAGGRPTNRSSSGFCKRVLSSTRFRGDQWSVNKRRPSIFDPVLQKVTVHITNFRNPAEEVTLSMCYSSCVTSHNTRVVTDDILRLSGRKELMTRQKAYKVEERLAIQRRRRHNLAMARIREMERATRRKNREYRGSDLDARMIRSTRLSMPALLVCERASARQDRICTRTFDITQANATRDTYMSLNKHS</sequence>
<feature type="compositionally biased region" description="Polar residues" evidence="1">
    <location>
        <begin position="126"/>
        <end position="138"/>
    </location>
</feature>
<feature type="region of interest" description="Disordered" evidence="1">
    <location>
        <begin position="80"/>
        <end position="138"/>
    </location>
</feature>
<organism evidence="2 3">
    <name type="scientific">Ridgeia piscesae</name>
    <name type="common">Tubeworm</name>
    <dbReference type="NCBI Taxonomy" id="27915"/>
    <lineage>
        <taxon>Eukaryota</taxon>
        <taxon>Metazoa</taxon>
        <taxon>Spiralia</taxon>
        <taxon>Lophotrochozoa</taxon>
        <taxon>Annelida</taxon>
        <taxon>Polychaeta</taxon>
        <taxon>Sedentaria</taxon>
        <taxon>Canalipalpata</taxon>
        <taxon>Sabellida</taxon>
        <taxon>Siboglinidae</taxon>
        <taxon>Ridgeia</taxon>
    </lineage>
</organism>
<dbReference type="AlphaFoldDB" id="A0AAD9PBN7"/>
<reference evidence="2" key="1">
    <citation type="journal article" date="2023" name="Mol. Biol. Evol.">
        <title>Third-Generation Sequencing Reveals the Adaptive Role of the Epigenome in Three Deep-Sea Polychaetes.</title>
        <authorList>
            <person name="Perez M."/>
            <person name="Aroh O."/>
            <person name="Sun Y."/>
            <person name="Lan Y."/>
            <person name="Juniper S.K."/>
            <person name="Young C.R."/>
            <person name="Angers B."/>
            <person name="Qian P.Y."/>
        </authorList>
    </citation>
    <scope>NUCLEOTIDE SEQUENCE</scope>
    <source>
        <strain evidence="2">R07B-5</strain>
    </source>
</reference>
<gene>
    <name evidence="2" type="ORF">NP493_44g07049</name>
</gene>